<dbReference type="Proteomes" id="UP000435985">
    <property type="component" value="Unassembled WGS sequence"/>
</dbReference>
<evidence type="ECO:0000313" key="2">
    <source>
        <dbReference type="Proteomes" id="UP000435985"/>
    </source>
</evidence>
<name>A0A139L5V9_BACOV</name>
<dbReference type="InterPro" id="IPR053745">
    <property type="entry name" value="Viral_Tail_Comp_sf"/>
</dbReference>
<organism evidence="1 2">
    <name type="scientific">Bacteroides ovatus</name>
    <dbReference type="NCBI Taxonomy" id="28116"/>
    <lineage>
        <taxon>Bacteria</taxon>
        <taxon>Pseudomonadati</taxon>
        <taxon>Bacteroidota</taxon>
        <taxon>Bacteroidia</taxon>
        <taxon>Bacteroidales</taxon>
        <taxon>Bacteroidaceae</taxon>
        <taxon>Bacteroides</taxon>
    </lineage>
</organism>
<protein>
    <submittedName>
        <fullName evidence="1">DUF3168 domain-containing protein</fullName>
    </submittedName>
</protein>
<accession>A0A139L5V9</accession>
<dbReference type="Pfam" id="PF11367">
    <property type="entry name" value="Tail_completion_gp17"/>
    <property type="match status" value="1"/>
</dbReference>
<sequence>MSLSIGAHVYKKLSDSTELAKLVSDKIYAISTKTETSFPFVIYKRNSLTPEYTKDRYGTGDTVSVEIVVASDNYLNSVTIAEEVRKSLENKRGSYDNFDVIDSKLISANEDFIEDTFIQSLVFSFKTE</sequence>
<reference evidence="1 2" key="1">
    <citation type="journal article" date="2019" name="Nat. Med.">
        <title>A library of human gut bacterial isolates paired with longitudinal multiomics data enables mechanistic microbiome research.</title>
        <authorList>
            <person name="Poyet M."/>
            <person name="Groussin M."/>
            <person name="Gibbons S.M."/>
            <person name="Avila-Pacheco J."/>
            <person name="Jiang X."/>
            <person name="Kearney S.M."/>
            <person name="Perrotta A.R."/>
            <person name="Berdy B."/>
            <person name="Zhao S."/>
            <person name="Lieberman T.D."/>
            <person name="Swanson P.K."/>
            <person name="Smith M."/>
            <person name="Roesemann S."/>
            <person name="Alexander J.E."/>
            <person name="Rich S.A."/>
            <person name="Livny J."/>
            <person name="Vlamakis H."/>
            <person name="Clish C."/>
            <person name="Bullock K."/>
            <person name="Deik A."/>
            <person name="Scott J."/>
            <person name="Pierce K.A."/>
            <person name="Xavier R.J."/>
            <person name="Alm E.J."/>
        </authorList>
    </citation>
    <scope>NUCLEOTIDE SEQUENCE [LARGE SCALE GENOMIC DNA]</scope>
    <source>
        <strain evidence="1 2">BIOML-A14</strain>
    </source>
</reference>
<gene>
    <name evidence="1" type="ORF">F3B98_06255</name>
</gene>
<dbReference type="RefSeq" id="WP_004310936.1">
    <property type="nucleotide sequence ID" value="NZ_CAKJYX010000005.1"/>
</dbReference>
<dbReference type="Gene3D" id="3.30.2000.30">
    <property type="match status" value="1"/>
</dbReference>
<dbReference type="InterPro" id="IPR021508">
    <property type="entry name" value="Gp17-like"/>
</dbReference>
<evidence type="ECO:0000313" key="1">
    <source>
        <dbReference type="EMBL" id="KAA4665234.1"/>
    </source>
</evidence>
<dbReference type="EMBL" id="VWFO01000006">
    <property type="protein sequence ID" value="KAA4665234.1"/>
    <property type="molecule type" value="Genomic_DNA"/>
</dbReference>
<dbReference type="AlphaFoldDB" id="A0A139L5V9"/>
<proteinExistence type="predicted"/>
<comment type="caution">
    <text evidence="1">The sequence shown here is derived from an EMBL/GenBank/DDBJ whole genome shotgun (WGS) entry which is preliminary data.</text>
</comment>